<evidence type="ECO:0000313" key="14">
    <source>
        <dbReference type="Proteomes" id="UP000621436"/>
    </source>
</evidence>
<dbReference type="InterPro" id="IPR017896">
    <property type="entry name" value="4Fe4S_Fe-S-bd"/>
</dbReference>
<feature type="binding site" evidence="10">
    <location>
        <position position="178"/>
    </location>
    <ligand>
        <name>[4Fe-4S] cluster</name>
        <dbReference type="ChEBI" id="CHEBI:49883"/>
        <label>3</label>
    </ligand>
</feature>
<evidence type="ECO:0000256" key="1">
    <source>
        <dbReference type="ARBA" id="ARBA00022448"/>
    </source>
</evidence>
<dbReference type="PANTHER" id="PTHR43560:SF1">
    <property type="entry name" value="ION-TRANSLOCATING OXIDOREDUCTASE COMPLEX SUBUNIT B"/>
    <property type="match status" value="1"/>
</dbReference>
<dbReference type="EMBL" id="JADPIE010000001">
    <property type="protein sequence ID" value="MBF8435957.1"/>
    <property type="molecule type" value="Genomic_DNA"/>
</dbReference>
<keyword evidence="8 10" id="KW-0411">Iron-sulfur</keyword>
<feature type="binding site" evidence="10">
    <location>
        <position position="53"/>
    </location>
    <ligand>
        <name>[4Fe-4S] cluster</name>
        <dbReference type="ChEBI" id="CHEBI:49883"/>
        <label>1</label>
    </ligand>
</feature>
<feature type="domain" description="4Fe-4S ferredoxin-type" evidence="11">
    <location>
        <begin position="298"/>
        <end position="327"/>
    </location>
</feature>
<feature type="binding site" evidence="10">
    <location>
        <position position="152"/>
    </location>
    <ligand>
        <name>[4Fe-4S] cluster</name>
        <dbReference type="ChEBI" id="CHEBI:49883"/>
        <label>3</label>
    </ligand>
</feature>
<dbReference type="Gene3D" id="1.10.15.40">
    <property type="entry name" value="Electron transport complex subunit B, putative Fe-S cluster"/>
    <property type="match status" value="1"/>
</dbReference>
<comment type="caution">
    <text evidence="10">Lacks conserved residue(s) required for the propagation of feature annotation.</text>
</comment>
<feature type="region of interest" description="Hydrophobic" evidence="10">
    <location>
        <begin position="1"/>
        <end position="27"/>
    </location>
</feature>
<comment type="subunit">
    <text evidence="10">The complex is composed of six subunits: RnfA, RnfB, RnfC, RnfD, RnfE and RnfG.</text>
</comment>
<comment type="cofactor">
    <cofactor evidence="10">
        <name>[4Fe-4S] cluster</name>
        <dbReference type="ChEBI" id="CHEBI:49883"/>
    </cofactor>
    <text evidence="10">Binds 3 [4Fe-4S] clusters.</text>
</comment>
<feature type="binding site" evidence="10">
    <location>
        <position position="172"/>
    </location>
    <ligand>
        <name>[4Fe-4S] cluster</name>
        <dbReference type="ChEBI" id="CHEBI:49883"/>
        <label>3</label>
    </ligand>
</feature>
<dbReference type="NCBIfam" id="TIGR01944">
    <property type="entry name" value="rnfB"/>
    <property type="match status" value="1"/>
</dbReference>
<dbReference type="Pfam" id="PF12837">
    <property type="entry name" value="Fer4_6"/>
    <property type="match status" value="1"/>
</dbReference>
<dbReference type="InterPro" id="IPR017900">
    <property type="entry name" value="4Fe4S_Fe_S_CS"/>
</dbReference>
<evidence type="ECO:0000256" key="4">
    <source>
        <dbReference type="ARBA" id="ARBA00022737"/>
    </source>
</evidence>
<evidence type="ECO:0000259" key="11">
    <source>
        <dbReference type="PROSITE" id="PS51379"/>
    </source>
</evidence>
<dbReference type="GO" id="GO:0022900">
    <property type="term" value="P:electron transport chain"/>
    <property type="evidence" value="ECO:0007669"/>
    <property type="project" value="UniProtKB-UniRule"/>
</dbReference>
<accession>A0A931F9H8</accession>
<dbReference type="AlphaFoldDB" id="A0A931F9H8"/>
<feature type="domain" description="4Fe-4S" evidence="12">
    <location>
        <begin position="33"/>
        <end position="92"/>
    </location>
</feature>
<dbReference type="InterPro" id="IPR010207">
    <property type="entry name" value="Elect_transpt_cplx_RnfB/RsxB"/>
</dbReference>
<sequence>MQSTFFYSVLSMGGLGALLALGLGIASKAFHVERDPKIDEVNEALPGANCGACGYAGCDAFAEAVANGDAPITGCPVGGESVAERLAEIMGAEAGESEEQVAQVLCKGGTKETARAAEYEGIETCTAASVAGISEKRCSYGCLGLGDCAHVCPFDAIKMNNNGLPEVDPDKCTACNKCVEKCPHDLFVLAPVSGENHIRCSSHDGGKFVRGICEVGCIACTQCVRVCPVDAIEMQDNLAVLDYEKCINCGLCAEKCPTNTIDFYGEKIKHIEITDDCVGCTRCAPECPVDAISGELKEKHIIDQEKCVKCGICYDVCKVDGAIEKEY</sequence>
<dbReference type="GO" id="GO:0005886">
    <property type="term" value="C:plasma membrane"/>
    <property type="evidence" value="ECO:0007669"/>
    <property type="project" value="UniProtKB-SubCell"/>
</dbReference>
<evidence type="ECO:0000256" key="6">
    <source>
        <dbReference type="ARBA" id="ARBA00022982"/>
    </source>
</evidence>
<organism evidence="13 14">
    <name type="scientific">Halonatronomonas betaini</name>
    <dbReference type="NCBI Taxonomy" id="2778430"/>
    <lineage>
        <taxon>Bacteria</taxon>
        <taxon>Bacillati</taxon>
        <taxon>Bacillota</taxon>
        <taxon>Clostridia</taxon>
        <taxon>Halanaerobiales</taxon>
        <taxon>Halarsenatibacteraceae</taxon>
        <taxon>Halonatronomonas</taxon>
    </lineage>
</organism>
<comment type="subcellular location">
    <subcellularLocation>
        <location evidence="10">Cell membrane</location>
    </subcellularLocation>
</comment>
<feature type="binding site" evidence="10">
    <location>
        <position position="175"/>
    </location>
    <ligand>
        <name>[4Fe-4S] cluster</name>
        <dbReference type="ChEBI" id="CHEBI:49883"/>
        <label>3</label>
    </ligand>
</feature>
<dbReference type="PROSITE" id="PS51656">
    <property type="entry name" value="4FE4S"/>
    <property type="match status" value="1"/>
</dbReference>
<dbReference type="Pfam" id="PF04060">
    <property type="entry name" value="FeS"/>
    <property type="match status" value="1"/>
</dbReference>
<feature type="domain" description="4Fe-4S ferredoxin-type" evidence="11">
    <location>
        <begin position="129"/>
        <end position="162"/>
    </location>
</feature>
<comment type="function">
    <text evidence="10">Part of a membrane-bound complex that couples electron transfer with translocation of ions across the membrane.</text>
</comment>
<dbReference type="CDD" id="cd10549">
    <property type="entry name" value="MtMvhB_like"/>
    <property type="match status" value="2"/>
</dbReference>
<name>A0A931F9H8_9FIRM</name>
<proteinExistence type="inferred from homology"/>
<keyword evidence="1 10" id="KW-0813">Transport</keyword>
<keyword evidence="4 10" id="KW-0677">Repeat</keyword>
<evidence type="ECO:0000259" key="12">
    <source>
        <dbReference type="PROSITE" id="PS51656"/>
    </source>
</evidence>
<evidence type="ECO:0000256" key="3">
    <source>
        <dbReference type="ARBA" id="ARBA00022723"/>
    </source>
</evidence>
<feature type="domain" description="4Fe-4S ferredoxin-type" evidence="11">
    <location>
        <begin position="267"/>
        <end position="297"/>
    </location>
</feature>
<feature type="binding site" evidence="10">
    <location>
        <position position="148"/>
    </location>
    <ligand>
        <name>[4Fe-4S] cluster</name>
        <dbReference type="ChEBI" id="CHEBI:49883"/>
        <label>2</label>
    </ligand>
</feature>
<dbReference type="InterPro" id="IPR050395">
    <property type="entry name" value="4Fe4S_Ferredoxin_RnfB"/>
</dbReference>
<feature type="binding site" evidence="10">
    <location>
        <position position="50"/>
    </location>
    <ligand>
        <name>[4Fe-4S] cluster</name>
        <dbReference type="ChEBI" id="CHEBI:49883"/>
        <label>1</label>
    </ligand>
</feature>
<dbReference type="Pfam" id="PF12798">
    <property type="entry name" value="Fer4_3"/>
    <property type="match status" value="1"/>
</dbReference>
<dbReference type="EC" id="7.-.-.-" evidence="10"/>
<feature type="domain" description="4Fe-4S ferredoxin-type" evidence="11">
    <location>
        <begin position="237"/>
        <end position="266"/>
    </location>
</feature>
<dbReference type="Proteomes" id="UP000621436">
    <property type="component" value="Unassembled WGS sequence"/>
</dbReference>
<evidence type="ECO:0000256" key="5">
    <source>
        <dbReference type="ARBA" id="ARBA00022967"/>
    </source>
</evidence>
<keyword evidence="3 10" id="KW-0479">Metal-binding</keyword>
<dbReference type="HAMAP" id="MF_00463">
    <property type="entry name" value="RsxB_RnfB"/>
    <property type="match status" value="1"/>
</dbReference>
<evidence type="ECO:0000256" key="2">
    <source>
        <dbReference type="ARBA" id="ARBA00022485"/>
    </source>
</evidence>
<dbReference type="Pfam" id="PF14697">
    <property type="entry name" value="Fer4_21"/>
    <property type="match status" value="1"/>
</dbReference>
<evidence type="ECO:0000256" key="8">
    <source>
        <dbReference type="ARBA" id="ARBA00023014"/>
    </source>
</evidence>
<dbReference type="Gene3D" id="3.30.70.20">
    <property type="match status" value="3"/>
</dbReference>
<dbReference type="Pfam" id="PF00037">
    <property type="entry name" value="Fer4"/>
    <property type="match status" value="1"/>
</dbReference>
<comment type="caution">
    <text evidence="13">The sequence shown here is derived from an EMBL/GenBank/DDBJ whole genome shotgun (WGS) entry which is preliminary data.</text>
</comment>
<keyword evidence="5 10" id="KW-1278">Translocase</keyword>
<dbReference type="GO" id="GO:0051539">
    <property type="term" value="F:4 iron, 4 sulfur cluster binding"/>
    <property type="evidence" value="ECO:0007669"/>
    <property type="project" value="UniProtKB-UniRule"/>
</dbReference>
<keyword evidence="14" id="KW-1185">Reference proteome</keyword>
<comment type="similarity">
    <text evidence="10">Belongs to the 4Fe4S bacterial-type ferredoxin family. RnfB subfamily.</text>
</comment>
<protein>
    <recommendedName>
        <fullName evidence="10">Ion-translocating oxidoreductase complex subunit B</fullName>
        <ecNumber evidence="10">7.-.-.-</ecNumber>
    </recommendedName>
    <alternativeName>
        <fullName evidence="10">Rnf electron transport complex subunit B</fullName>
    </alternativeName>
</protein>
<dbReference type="InterPro" id="IPR007202">
    <property type="entry name" value="4Fe-4S_dom"/>
</dbReference>
<dbReference type="PROSITE" id="PS00198">
    <property type="entry name" value="4FE4S_FER_1"/>
    <property type="match status" value="1"/>
</dbReference>
<keyword evidence="6 10" id="KW-0249">Electron transport</keyword>
<evidence type="ECO:0000256" key="10">
    <source>
        <dbReference type="HAMAP-Rule" id="MF_00463"/>
    </source>
</evidence>
<dbReference type="RefSeq" id="WP_270452691.1">
    <property type="nucleotide sequence ID" value="NZ_JADPIE010000001.1"/>
</dbReference>
<feature type="binding site" evidence="10">
    <location>
        <position position="58"/>
    </location>
    <ligand>
        <name>[4Fe-4S] cluster</name>
        <dbReference type="ChEBI" id="CHEBI:49883"/>
        <label>1</label>
    </ligand>
</feature>
<dbReference type="SUPFAM" id="SSF54862">
    <property type="entry name" value="4Fe-4S ferredoxins"/>
    <property type="match status" value="2"/>
</dbReference>
<dbReference type="PANTHER" id="PTHR43560">
    <property type="entry name" value="ION-TRANSLOCATING OXIDOREDUCTASE COMPLEX SUBUNIT B"/>
    <property type="match status" value="1"/>
</dbReference>
<evidence type="ECO:0000313" key="13">
    <source>
        <dbReference type="EMBL" id="MBF8435957.1"/>
    </source>
</evidence>
<gene>
    <name evidence="10" type="primary">rnfB</name>
    <name evidence="13" type="ORF">I0Q91_02590</name>
</gene>
<feature type="binding site" evidence="10">
    <location>
        <position position="75"/>
    </location>
    <ligand>
        <name>[4Fe-4S] cluster</name>
        <dbReference type="ChEBI" id="CHEBI:49883"/>
        <label>1</label>
    </ligand>
</feature>
<keyword evidence="10" id="KW-1003">Cell membrane</keyword>
<evidence type="ECO:0000256" key="7">
    <source>
        <dbReference type="ARBA" id="ARBA00023004"/>
    </source>
</evidence>
<feature type="domain" description="4Fe-4S ferredoxin-type" evidence="11">
    <location>
        <begin position="163"/>
        <end position="192"/>
    </location>
</feature>
<feature type="binding site" evidence="10">
    <location>
        <position position="182"/>
    </location>
    <ligand>
        <name>[4Fe-4S] cluster</name>
        <dbReference type="ChEBI" id="CHEBI:49883"/>
        <label>2</label>
    </ligand>
</feature>
<feature type="binding site" evidence="10">
    <location>
        <position position="138"/>
    </location>
    <ligand>
        <name>[4Fe-4S] cluster</name>
        <dbReference type="ChEBI" id="CHEBI:49883"/>
        <label>2</label>
    </ligand>
</feature>
<reference evidence="13" key="1">
    <citation type="submission" date="2020-11" db="EMBL/GenBank/DDBJ databases">
        <title>Halonatronomonas betainensis gen. nov., sp. nov. a novel haloalkaliphilic representative of the family Halanaerobiacae capable of betaine degradation.</title>
        <authorList>
            <person name="Boltyanskaya Y."/>
            <person name="Kevbrin V."/>
            <person name="Detkova E."/>
            <person name="Grouzdev D.S."/>
            <person name="Koziaeva V."/>
            <person name="Zhilina T."/>
        </authorList>
    </citation>
    <scope>NUCLEOTIDE SEQUENCE</scope>
    <source>
        <strain evidence="13">Z-7014</strain>
    </source>
</reference>
<evidence type="ECO:0000256" key="9">
    <source>
        <dbReference type="ARBA" id="ARBA00023136"/>
    </source>
</evidence>
<dbReference type="PROSITE" id="PS51379">
    <property type="entry name" value="4FE4S_FER_2"/>
    <property type="match status" value="6"/>
</dbReference>
<feature type="binding site" evidence="10">
    <location>
        <position position="142"/>
    </location>
    <ligand>
        <name>[4Fe-4S] cluster</name>
        <dbReference type="ChEBI" id="CHEBI:49883"/>
        <label>2</label>
    </ligand>
</feature>
<keyword evidence="9 10" id="KW-0472">Membrane</keyword>
<dbReference type="GO" id="GO:0009055">
    <property type="term" value="F:electron transfer activity"/>
    <property type="evidence" value="ECO:0007669"/>
    <property type="project" value="InterPro"/>
</dbReference>
<keyword evidence="2 10" id="KW-0004">4Fe-4S</keyword>
<dbReference type="GO" id="GO:0046872">
    <property type="term" value="F:metal ion binding"/>
    <property type="evidence" value="ECO:0007669"/>
    <property type="project" value="UniProtKB-KW"/>
</dbReference>
<keyword evidence="7 10" id="KW-0408">Iron</keyword>
<feature type="domain" description="4Fe-4S ferredoxin-type" evidence="11">
    <location>
        <begin position="206"/>
        <end position="236"/>
    </location>
</feature>